<evidence type="ECO:0000313" key="7">
    <source>
        <dbReference type="Proteomes" id="UP000199701"/>
    </source>
</evidence>
<dbReference type="SUPFAM" id="SSF56796">
    <property type="entry name" value="Dehydroquinate synthase-like"/>
    <property type="match status" value="1"/>
</dbReference>
<feature type="domain" description="Fe-containing alcohol dehydrogenase-like C-terminal" evidence="5">
    <location>
        <begin position="185"/>
        <end position="382"/>
    </location>
</feature>
<dbReference type="Proteomes" id="UP000199701">
    <property type="component" value="Unassembled WGS sequence"/>
</dbReference>
<dbReference type="InterPro" id="IPR001670">
    <property type="entry name" value="ADH_Fe/GldA"/>
</dbReference>
<dbReference type="PANTHER" id="PTHR11496">
    <property type="entry name" value="ALCOHOL DEHYDROGENASE"/>
    <property type="match status" value="1"/>
</dbReference>
<dbReference type="CDD" id="cd08194">
    <property type="entry name" value="Fe-ADH-like"/>
    <property type="match status" value="1"/>
</dbReference>
<dbReference type="InterPro" id="IPR039697">
    <property type="entry name" value="Alcohol_dehydrogenase_Fe"/>
</dbReference>
<dbReference type="Pfam" id="PF00465">
    <property type="entry name" value="Fe-ADH"/>
    <property type="match status" value="1"/>
</dbReference>
<dbReference type="STRING" id="99656.SAMN05421659_11758"/>
<dbReference type="GO" id="GO:0046872">
    <property type="term" value="F:metal ion binding"/>
    <property type="evidence" value="ECO:0007669"/>
    <property type="project" value="InterPro"/>
</dbReference>
<dbReference type="GO" id="GO:0004022">
    <property type="term" value="F:alcohol dehydrogenase (NAD+) activity"/>
    <property type="evidence" value="ECO:0007669"/>
    <property type="project" value="TreeGrafter"/>
</dbReference>
<dbReference type="Gene3D" id="3.40.50.1970">
    <property type="match status" value="1"/>
</dbReference>
<dbReference type="InterPro" id="IPR056798">
    <property type="entry name" value="ADH_Fe_C"/>
</dbReference>
<keyword evidence="3" id="KW-0520">NAD</keyword>
<dbReference type="AlphaFoldDB" id="A0A1I0RKC4"/>
<dbReference type="EMBL" id="FOJI01000017">
    <property type="protein sequence ID" value="SEW41485.1"/>
    <property type="molecule type" value="Genomic_DNA"/>
</dbReference>
<accession>A0A1I0RKC4</accession>
<keyword evidence="7" id="KW-1185">Reference proteome</keyword>
<feature type="domain" description="Alcohol dehydrogenase iron-type/glycerol dehydrogenase GldA" evidence="4">
    <location>
        <begin position="8"/>
        <end position="174"/>
    </location>
</feature>
<dbReference type="Pfam" id="PF25137">
    <property type="entry name" value="ADH_Fe_C"/>
    <property type="match status" value="1"/>
</dbReference>
<evidence type="ECO:0000256" key="2">
    <source>
        <dbReference type="ARBA" id="ARBA00023002"/>
    </source>
</evidence>
<dbReference type="InterPro" id="IPR018211">
    <property type="entry name" value="ADH_Fe_CS"/>
</dbReference>
<name>A0A1I0RKC4_9FIRM</name>
<dbReference type="FunFam" id="3.40.50.1970:FF:000003">
    <property type="entry name" value="Alcohol dehydrogenase, iron-containing"/>
    <property type="match status" value="1"/>
</dbReference>
<evidence type="ECO:0000256" key="1">
    <source>
        <dbReference type="ARBA" id="ARBA00007358"/>
    </source>
</evidence>
<dbReference type="PROSITE" id="PS00913">
    <property type="entry name" value="ADH_IRON_1"/>
    <property type="match status" value="1"/>
</dbReference>
<evidence type="ECO:0000313" key="6">
    <source>
        <dbReference type="EMBL" id="SEW41485.1"/>
    </source>
</evidence>
<keyword evidence="2" id="KW-0560">Oxidoreductase</keyword>
<dbReference type="PANTHER" id="PTHR11496:SF102">
    <property type="entry name" value="ALCOHOL DEHYDROGENASE 4"/>
    <property type="match status" value="1"/>
</dbReference>
<evidence type="ECO:0000259" key="4">
    <source>
        <dbReference type="Pfam" id="PF00465"/>
    </source>
</evidence>
<reference evidence="6 7" key="1">
    <citation type="submission" date="2016-10" db="EMBL/GenBank/DDBJ databases">
        <authorList>
            <person name="de Groot N.N."/>
        </authorList>
    </citation>
    <scope>NUCLEOTIDE SEQUENCE [LARGE SCALE GENOMIC DNA]</scope>
    <source>
        <strain evidence="6 7">DSM 9179</strain>
    </source>
</reference>
<dbReference type="Gene3D" id="1.20.1090.10">
    <property type="entry name" value="Dehydroquinate synthase-like - alpha domain"/>
    <property type="match status" value="1"/>
</dbReference>
<gene>
    <name evidence="6" type="ORF">SAMN05421659_11758</name>
</gene>
<dbReference type="RefSeq" id="WP_092456737.1">
    <property type="nucleotide sequence ID" value="NZ_FOJI01000017.1"/>
</dbReference>
<proteinExistence type="inferred from homology"/>
<protein>
    <submittedName>
        <fullName evidence="6">Alcohol dehydrogenase, class IV</fullName>
    </submittedName>
</protein>
<evidence type="ECO:0000256" key="3">
    <source>
        <dbReference type="ARBA" id="ARBA00023027"/>
    </source>
</evidence>
<evidence type="ECO:0000259" key="5">
    <source>
        <dbReference type="Pfam" id="PF25137"/>
    </source>
</evidence>
<dbReference type="OrthoDB" id="9804734at2"/>
<organism evidence="6 7">
    <name type="scientific">[Clostridium] fimetarium</name>
    <dbReference type="NCBI Taxonomy" id="99656"/>
    <lineage>
        <taxon>Bacteria</taxon>
        <taxon>Bacillati</taxon>
        <taxon>Bacillota</taxon>
        <taxon>Clostridia</taxon>
        <taxon>Lachnospirales</taxon>
        <taxon>Lachnospiraceae</taxon>
    </lineage>
</organism>
<sequence length="384" mass="41283">MANKITTPGTIFLGENALLEAEGTLCSLGKKAFIVTGKSMIKQGNVEVLTQLLKKNDVDSFVCSNITGEPTDIMINEGVELYKTEMCDFIIGFGGGSPIDAAKAIGVMAVSEGKISDYNGKFITKAIPPLVAIPSTSGTGSEVTQFTIISDTEKNIKMLLKGTPLLPTVAIVDPVFTMLTPPNVTAATGLDALTHAVESFTSKKAFSISDLYALSAVKRIFQYLPIAYKDGSNVKAREEMSIAALEAGISFNNSSVTIVHGMSRPIGAIFHVPHGISNAMLLGECLSFALDGAYEKFAQLGRAIGVANLDYSNENAAKEFLNAIQEICRVCEVPTLEGYGIDKAEFFNVIYKMSKDAYDSGSPLNTRKPVTIEDIKLIYEKLWK</sequence>
<comment type="similarity">
    <text evidence="1">Belongs to the iron-containing alcohol dehydrogenase family.</text>
</comment>
<dbReference type="FunFam" id="1.20.1090.10:FF:000001">
    <property type="entry name" value="Aldehyde-alcohol dehydrogenase"/>
    <property type="match status" value="1"/>
</dbReference>